<keyword evidence="2" id="KW-1185">Reference proteome</keyword>
<name>A0ABV7PLC6_9BURK</name>
<reference evidence="2" key="1">
    <citation type="journal article" date="2019" name="Int. J. Syst. Evol. Microbiol.">
        <title>The Global Catalogue of Microorganisms (GCM) 10K type strain sequencing project: providing services to taxonomists for standard genome sequencing and annotation.</title>
        <authorList>
            <consortium name="The Broad Institute Genomics Platform"/>
            <consortium name="The Broad Institute Genome Sequencing Center for Infectious Disease"/>
            <person name="Wu L."/>
            <person name="Ma J."/>
        </authorList>
    </citation>
    <scope>NUCLEOTIDE SEQUENCE [LARGE SCALE GENOMIC DNA]</scope>
    <source>
        <strain evidence="2">CCM 7480</strain>
    </source>
</reference>
<accession>A0ABV7PLC6</accession>
<sequence>MKVASNTPSSFHLHNGFEFVQLGDGLDDVSLIVLMLEKNWGSSSIDKIKALTHWISSYPQEIPCYVVGCESTIPNKSFKDYGHKERDDAVRAFCDEVLARSKSIGVRGEITCAYLTEVLGYRDDQVDIIYTLGADDNVEQLRRFLRKNNCPNAFEKNMLAFQDKPYVLYERAIGFERDITISKPYITTIDDAARLNADIRIDGQVKTLWCETNKIYGQFLLAERTDAFLCAILPFAMRVCKDIVCEAPVSEQFLHNLNEILVPQLCAHDPRLYKVKITAATDSSLLIRGNAVATGMSCGVDSFYTVSLYKDSIYKSMNLTHLYCGNYLYGNDGPIYERAEMVAQDLGLPLVRTATNINEALRLPHLYTHFFKTMFGVLSLKKLFRTYYYSTAEDFSHFGLKDNSIRDTAQFELLLLYTFSCVEFQVVTGGVKSERLEKTRSICALSTAQKFLNVCLYPAEKRNCGKCGKCMRTLLMLDMVNSLDRFQDVFDIEAYRKNRLDSFIYLVGLKNSAMFSEVYKYFSETDRLMIEQAEVAAEEANQ</sequence>
<dbReference type="Proteomes" id="UP001595665">
    <property type="component" value="Unassembled WGS sequence"/>
</dbReference>
<dbReference type="RefSeq" id="WP_379735725.1">
    <property type="nucleotide sequence ID" value="NZ_JBHRVV010000001.1"/>
</dbReference>
<evidence type="ECO:0000313" key="2">
    <source>
        <dbReference type="Proteomes" id="UP001595665"/>
    </source>
</evidence>
<proteinExistence type="predicted"/>
<evidence type="ECO:0000313" key="1">
    <source>
        <dbReference type="EMBL" id="MFC3459216.1"/>
    </source>
</evidence>
<comment type="caution">
    <text evidence="1">The sequence shown here is derived from an EMBL/GenBank/DDBJ whole genome shotgun (WGS) entry which is preliminary data.</text>
</comment>
<protein>
    <submittedName>
        <fullName evidence="1">Uncharacterized protein</fullName>
    </submittedName>
</protein>
<gene>
    <name evidence="1" type="ORF">ACFOPH_13325</name>
</gene>
<dbReference type="EMBL" id="JBHRVV010000001">
    <property type="protein sequence ID" value="MFC3459216.1"/>
    <property type="molecule type" value="Genomic_DNA"/>
</dbReference>
<organism evidence="1 2">
    <name type="scientific">Massilia haematophila</name>
    <dbReference type="NCBI Taxonomy" id="457923"/>
    <lineage>
        <taxon>Bacteria</taxon>
        <taxon>Pseudomonadati</taxon>
        <taxon>Pseudomonadota</taxon>
        <taxon>Betaproteobacteria</taxon>
        <taxon>Burkholderiales</taxon>
        <taxon>Oxalobacteraceae</taxon>
        <taxon>Telluria group</taxon>
        <taxon>Massilia</taxon>
    </lineage>
</organism>